<gene>
    <name evidence="1" type="ORF">H3H37_22660</name>
</gene>
<evidence type="ECO:0000313" key="2">
    <source>
        <dbReference type="Proteomes" id="UP000534388"/>
    </source>
</evidence>
<accession>A0A7W2EWI2</accession>
<comment type="caution">
    <text evidence="1">The sequence shown here is derived from an EMBL/GenBank/DDBJ whole genome shotgun (WGS) entry which is preliminary data.</text>
</comment>
<keyword evidence="2" id="KW-1185">Reference proteome</keyword>
<organism evidence="1 2">
    <name type="scientific">Rugamonas brunnea</name>
    <dbReference type="NCBI Taxonomy" id="2758569"/>
    <lineage>
        <taxon>Bacteria</taxon>
        <taxon>Pseudomonadati</taxon>
        <taxon>Pseudomonadota</taxon>
        <taxon>Betaproteobacteria</taxon>
        <taxon>Burkholderiales</taxon>
        <taxon>Oxalobacteraceae</taxon>
        <taxon>Telluria group</taxon>
        <taxon>Rugamonas</taxon>
    </lineage>
</organism>
<sequence>MAKYGWLPEGVNRTRRIIGRVINQKQLPAFVYRFDARSPATIRATGFQPWNGAGGISMMEHVNNAYATGHAQAGNQTKYDSQFVSTGAYGILKHIDPTFAQQVLQTNLYKIDTAVALLTGMFYDANDVFDRAGINRPYATQREWIKEGGIDQAAVVATMTGATYAGQLAMPGGNAPDEGALQGWAAF</sequence>
<dbReference type="AlphaFoldDB" id="A0A7W2EWI2"/>
<protein>
    <submittedName>
        <fullName evidence="1">Uncharacterized protein</fullName>
    </submittedName>
</protein>
<dbReference type="RefSeq" id="WP_182166788.1">
    <property type="nucleotide sequence ID" value="NZ_JACEZT010000020.1"/>
</dbReference>
<evidence type="ECO:0000313" key="1">
    <source>
        <dbReference type="EMBL" id="MBA5639865.1"/>
    </source>
</evidence>
<dbReference type="Gene3D" id="3.90.210.10">
    <property type="entry name" value="Heat-Labile Enterotoxin, subunit A"/>
    <property type="match status" value="1"/>
</dbReference>
<name>A0A7W2EWI2_9BURK</name>
<dbReference type="SUPFAM" id="SSF56399">
    <property type="entry name" value="ADP-ribosylation"/>
    <property type="match status" value="1"/>
</dbReference>
<reference evidence="1 2" key="1">
    <citation type="submission" date="2020-07" db="EMBL/GenBank/DDBJ databases">
        <title>Novel species isolated from subtropical streams in China.</title>
        <authorList>
            <person name="Lu H."/>
        </authorList>
    </citation>
    <scope>NUCLEOTIDE SEQUENCE [LARGE SCALE GENOMIC DNA]</scope>
    <source>
        <strain evidence="1 2">LX20W</strain>
    </source>
</reference>
<dbReference type="Proteomes" id="UP000534388">
    <property type="component" value="Unassembled WGS sequence"/>
</dbReference>
<dbReference type="EMBL" id="JACEZT010000020">
    <property type="protein sequence ID" value="MBA5639865.1"/>
    <property type="molecule type" value="Genomic_DNA"/>
</dbReference>
<proteinExistence type="predicted"/>